<comment type="similarity">
    <text evidence="1">Belongs to the TolB family.</text>
</comment>
<dbReference type="EMBL" id="FUKI01000126">
    <property type="protein sequence ID" value="SJM94069.1"/>
    <property type="molecule type" value="Genomic_DNA"/>
</dbReference>
<evidence type="ECO:0000313" key="3">
    <source>
        <dbReference type="EMBL" id="SJM94069.1"/>
    </source>
</evidence>
<proteinExistence type="inferred from homology"/>
<gene>
    <name evidence="3" type="ORF">CRENPOLYSF1_50106</name>
</gene>
<feature type="signal peptide" evidence="2">
    <location>
        <begin position="1"/>
        <end position="22"/>
    </location>
</feature>
<accession>A0A1R4HCY5</accession>
<keyword evidence="2" id="KW-0732">Signal</keyword>
<sequence>MKTLLILPIIVSSLMASFTSYAQCTSSPVLQSDSKFPQSLRGRLIYHSYSDYGSGSSNLFLKNFRTNTLVQLNQASWNIEDPMNAHFSPNGRYIVFMGKQNTRWNIFIWKPGSSLAPINLTNHTQDSSDVSEDPKFSPDGNYIVYKNNADIVLSRLTFANPDAPLLGTSSRLTNNGYDTEESMPYFSTNGKSVFYSQGAGANSDIYRVNFKIKYNQLVADTPSLVTGKEGLSEYYPVTKNNALFFVSWKDALTKMDQIYWYLPNLQGQPVELSLNDCNADNSDPAPIDNANIFFSSNRGDKFYRLYVGNIYTGKVWSMSNLGVNEAQKHQLGASYTNTR</sequence>
<dbReference type="Pfam" id="PF07676">
    <property type="entry name" value="PD40"/>
    <property type="match status" value="1"/>
</dbReference>
<keyword evidence="4" id="KW-1185">Reference proteome</keyword>
<reference evidence="4" key="1">
    <citation type="submission" date="2017-02" db="EMBL/GenBank/DDBJ databases">
        <authorList>
            <person name="Daims H."/>
        </authorList>
    </citation>
    <scope>NUCLEOTIDE SEQUENCE [LARGE SCALE GENOMIC DNA]</scope>
</reference>
<dbReference type="SUPFAM" id="SSF82171">
    <property type="entry name" value="DPP6 N-terminal domain-like"/>
    <property type="match status" value="1"/>
</dbReference>
<dbReference type="AlphaFoldDB" id="A0A1R4HCY5"/>
<name>A0A1R4HCY5_9GAMM</name>
<dbReference type="RefSeq" id="WP_087144132.1">
    <property type="nucleotide sequence ID" value="NZ_FUKI01000126.1"/>
</dbReference>
<evidence type="ECO:0000256" key="2">
    <source>
        <dbReference type="SAM" id="SignalP"/>
    </source>
</evidence>
<dbReference type="InterPro" id="IPR011659">
    <property type="entry name" value="WD40"/>
</dbReference>
<dbReference type="Gene3D" id="2.120.10.30">
    <property type="entry name" value="TolB, C-terminal domain"/>
    <property type="match status" value="1"/>
</dbReference>
<protein>
    <submittedName>
        <fullName evidence="3">Uncharacterized protein</fullName>
    </submittedName>
</protein>
<feature type="chain" id="PRO_5012051566" evidence="2">
    <location>
        <begin position="23"/>
        <end position="339"/>
    </location>
</feature>
<dbReference type="InterPro" id="IPR011042">
    <property type="entry name" value="6-blade_b-propeller_TolB-like"/>
</dbReference>
<evidence type="ECO:0000313" key="4">
    <source>
        <dbReference type="Proteomes" id="UP000195667"/>
    </source>
</evidence>
<dbReference type="PANTHER" id="PTHR36842:SF1">
    <property type="entry name" value="PROTEIN TOLB"/>
    <property type="match status" value="1"/>
</dbReference>
<dbReference type="PANTHER" id="PTHR36842">
    <property type="entry name" value="PROTEIN TOLB HOMOLOG"/>
    <property type="match status" value="1"/>
</dbReference>
<dbReference type="Proteomes" id="UP000195667">
    <property type="component" value="Unassembled WGS sequence"/>
</dbReference>
<evidence type="ECO:0000256" key="1">
    <source>
        <dbReference type="ARBA" id="ARBA00009820"/>
    </source>
</evidence>
<organism evidence="3 4">
    <name type="scientific">Crenothrix polyspora</name>
    <dbReference type="NCBI Taxonomy" id="360316"/>
    <lineage>
        <taxon>Bacteria</taxon>
        <taxon>Pseudomonadati</taxon>
        <taxon>Pseudomonadota</taxon>
        <taxon>Gammaproteobacteria</taxon>
        <taxon>Methylococcales</taxon>
        <taxon>Crenotrichaceae</taxon>
        <taxon>Crenothrix</taxon>
    </lineage>
</organism>
<dbReference type="OrthoDB" id="9805202at2"/>